<protein>
    <recommendedName>
        <fullName evidence="3">AMIN-like domain-containing protein</fullName>
    </recommendedName>
</protein>
<feature type="compositionally biased region" description="Acidic residues" evidence="1">
    <location>
        <begin position="82"/>
        <end position="94"/>
    </location>
</feature>
<dbReference type="InterPro" id="IPR056303">
    <property type="entry name" value="AMIN-like"/>
</dbReference>
<feature type="chain" id="PRO_5045466146" description="AMIN-like domain-containing protein" evidence="2">
    <location>
        <begin position="37"/>
        <end position="242"/>
    </location>
</feature>
<evidence type="ECO:0000256" key="1">
    <source>
        <dbReference type="SAM" id="MobiDB-lite"/>
    </source>
</evidence>
<feature type="compositionally biased region" description="Polar residues" evidence="1">
    <location>
        <begin position="95"/>
        <end position="113"/>
    </location>
</feature>
<dbReference type="EMBL" id="CP121252">
    <property type="protein sequence ID" value="WFP15236.1"/>
    <property type="molecule type" value="Genomic_DNA"/>
</dbReference>
<evidence type="ECO:0000313" key="4">
    <source>
        <dbReference type="EMBL" id="WFP15236.1"/>
    </source>
</evidence>
<dbReference type="RefSeq" id="WP_278155794.1">
    <property type="nucleotide sequence ID" value="NZ_CP121252.1"/>
</dbReference>
<reference evidence="4 5" key="1">
    <citation type="submission" date="2023-04" db="EMBL/GenBank/DDBJ databases">
        <title>Funneling lignin-derived compounds into biodiesel using alkali-halophilic Citricoccus sp. P2.</title>
        <authorList>
            <person name="Luo C.-B."/>
        </authorList>
    </citation>
    <scope>NUCLEOTIDE SEQUENCE [LARGE SCALE GENOMIC DNA]</scope>
    <source>
        <strain evidence="4 5">P2</strain>
    </source>
</reference>
<feature type="signal peptide" evidence="2">
    <location>
        <begin position="1"/>
        <end position="36"/>
    </location>
</feature>
<accession>A0ABY8H2R7</accession>
<feature type="region of interest" description="Disordered" evidence="1">
    <location>
        <begin position="33"/>
        <end position="116"/>
    </location>
</feature>
<evidence type="ECO:0000313" key="5">
    <source>
        <dbReference type="Proteomes" id="UP001219037"/>
    </source>
</evidence>
<keyword evidence="5" id="KW-1185">Reference proteome</keyword>
<gene>
    <name evidence="4" type="ORF">P8192_07260</name>
</gene>
<proteinExistence type="predicted"/>
<name>A0ABY8H2R7_9MICC</name>
<dbReference type="Proteomes" id="UP001219037">
    <property type="component" value="Chromosome"/>
</dbReference>
<evidence type="ECO:0000259" key="3">
    <source>
        <dbReference type="Pfam" id="PF24837"/>
    </source>
</evidence>
<evidence type="ECO:0000256" key="2">
    <source>
        <dbReference type="SAM" id="SignalP"/>
    </source>
</evidence>
<feature type="domain" description="AMIN-like" evidence="3">
    <location>
        <begin position="116"/>
        <end position="240"/>
    </location>
</feature>
<keyword evidence="2" id="KW-0732">Signal</keyword>
<organism evidence="4 5">
    <name type="scientific">Citricoccus muralis</name>
    <dbReference type="NCBI Taxonomy" id="169134"/>
    <lineage>
        <taxon>Bacteria</taxon>
        <taxon>Bacillati</taxon>
        <taxon>Actinomycetota</taxon>
        <taxon>Actinomycetes</taxon>
        <taxon>Micrococcales</taxon>
        <taxon>Micrococcaceae</taxon>
        <taxon>Citricoccus</taxon>
    </lineage>
</organism>
<sequence>MTTHTPNRSWQPTRSRTAATALLTAAVLALSACTGADDPEESTPSTSEATASATASPTTEDTAAPSPSETTEETTSAAPDATETDTNPDGDDFTTGEQSTDNFPDTDTTSTGWFPTGVRASAHDGFDRVVIDHAGSGHPGFLAEYTTEALAPGSGHPADQDAPAYLAVHPVGLAGHEEINTDAALPNGYTVTELNTSVVTGVTTHLPFEAASSYYIGLDTERAYRVFTLDNPARLVIDIATD</sequence>
<feature type="compositionally biased region" description="Low complexity" evidence="1">
    <location>
        <begin position="42"/>
        <end position="81"/>
    </location>
</feature>
<dbReference type="Pfam" id="PF24837">
    <property type="entry name" value="AMIN-like"/>
    <property type="match status" value="1"/>
</dbReference>